<evidence type="ECO:0000313" key="2">
    <source>
        <dbReference type="Proteomes" id="UP000756860"/>
    </source>
</evidence>
<evidence type="ECO:0008006" key="3">
    <source>
        <dbReference type="Google" id="ProtNLM"/>
    </source>
</evidence>
<gene>
    <name evidence="1" type="ORF">KI810_11855</name>
</gene>
<name>A0ABS5SEE8_9BACT</name>
<dbReference type="EMBL" id="JAHCVK010000005">
    <property type="protein sequence ID" value="MBT0653754.1"/>
    <property type="molecule type" value="Genomic_DNA"/>
</dbReference>
<accession>A0ABS5SEE8</accession>
<dbReference type="RefSeq" id="WP_214175758.1">
    <property type="nucleotide sequence ID" value="NZ_JAHCVK010000005.1"/>
</dbReference>
<dbReference type="Proteomes" id="UP000756860">
    <property type="component" value="Unassembled WGS sequence"/>
</dbReference>
<proteinExistence type="predicted"/>
<reference evidence="1 2" key="1">
    <citation type="submission" date="2021-05" db="EMBL/GenBank/DDBJ databases">
        <title>The draft genome of Geobacter luticola JCM 17780.</title>
        <authorList>
            <person name="Xu Z."/>
            <person name="Masuda Y."/>
            <person name="Itoh H."/>
            <person name="Senoo K."/>
        </authorList>
    </citation>
    <scope>NUCLEOTIDE SEQUENCE [LARGE SCALE GENOMIC DNA]</scope>
    <source>
        <strain evidence="1 2">JCM 17780</strain>
    </source>
</reference>
<organism evidence="1 2">
    <name type="scientific">Geomobilimonas luticola</name>
    <dbReference type="NCBI Taxonomy" id="1114878"/>
    <lineage>
        <taxon>Bacteria</taxon>
        <taxon>Pseudomonadati</taxon>
        <taxon>Thermodesulfobacteriota</taxon>
        <taxon>Desulfuromonadia</taxon>
        <taxon>Geobacterales</taxon>
        <taxon>Geobacteraceae</taxon>
        <taxon>Geomobilimonas</taxon>
    </lineage>
</organism>
<dbReference type="InterPro" id="IPR010982">
    <property type="entry name" value="Lambda_DNA-bd_dom_sf"/>
</dbReference>
<evidence type="ECO:0000313" key="1">
    <source>
        <dbReference type="EMBL" id="MBT0653754.1"/>
    </source>
</evidence>
<keyword evidence="2" id="KW-1185">Reference proteome</keyword>
<dbReference type="SUPFAM" id="SSF47413">
    <property type="entry name" value="lambda repressor-like DNA-binding domains"/>
    <property type="match status" value="1"/>
</dbReference>
<protein>
    <recommendedName>
        <fullName evidence="3">HTH cro/C1-type domain-containing protein</fullName>
    </recommendedName>
</protein>
<comment type="caution">
    <text evidence="1">The sequence shown here is derived from an EMBL/GenBank/DDBJ whole genome shotgun (WGS) entry which is preliminary data.</text>
</comment>
<sequence>MKWTPAAIKDFQIRHGLKAVDAADMLGITQAHFFYLIKGEREPSNILCKLLDCLDEKLIAARPEMETRNGASIERDLQEG</sequence>